<evidence type="ECO:0000313" key="3">
    <source>
        <dbReference type="EMBL" id="EYR64653.1"/>
    </source>
</evidence>
<protein>
    <submittedName>
        <fullName evidence="3">Uncharacterized protein</fullName>
    </submittedName>
</protein>
<gene>
    <name evidence="3" type="ORF">N866_06990</name>
</gene>
<evidence type="ECO:0000256" key="2">
    <source>
        <dbReference type="SAM" id="Phobius"/>
    </source>
</evidence>
<dbReference type="AlphaFoldDB" id="A0A021VU51"/>
<name>A0A021VU51_9CELL</name>
<accession>A0A021VU51</accession>
<keyword evidence="2" id="KW-0472">Membrane</keyword>
<feature type="transmembrane region" description="Helical" evidence="2">
    <location>
        <begin position="53"/>
        <end position="75"/>
    </location>
</feature>
<organism evidence="3 4">
    <name type="scientific">Actinotalea ferrariae CF5-4</name>
    <dbReference type="NCBI Taxonomy" id="948458"/>
    <lineage>
        <taxon>Bacteria</taxon>
        <taxon>Bacillati</taxon>
        <taxon>Actinomycetota</taxon>
        <taxon>Actinomycetes</taxon>
        <taxon>Micrococcales</taxon>
        <taxon>Cellulomonadaceae</taxon>
        <taxon>Actinotalea</taxon>
    </lineage>
</organism>
<keyword evidence="2" id="KW-1133">Transmembrane helix</keyword>
<feature type="transmembrane region" description="Helical" evidence="2">
    <location>
        <begin position="95"/>
        <end position="120"/>
    </location>
</feature>
<feature type="transmembrane region" description="Helical" evidence="2">
    <location>
        <begin position="132"/>
        <end position="151"/>
    </location>
</feature>
<reference evidence="3 4" key="1">
    <citation type="submission" date="2014-01" db="EMBL/GenBank/DDBJ databases">
        <title>Actinotalea ferrariae CF5-4.</title>
        <authorList>
            <person name="Chen F."/>
            <person name="Li Y."/>
            <person name="Wang G."/>
        </authorList>
    </citation>
    <scope>NUCLEOTIDE SEQUENCE [LARGE SCALE GENOMIC DNA]</scope>
    <source>
        <strain evidence="3 4">CF5-4</strain>
    </source>
</reference>
<feature type="region of interest" description="Disordered" evidence="1">
    <location>
        <begin position="20"/>
        <end position="40"/>
    </location>
</feature>
<feature type="transmembrane region" description="Helical" evidence="2">
    <location>
        <begin position="157"/>
        <end position="176"/>
    </location>
</feature>
<keyword evidence="2" id="KW-0812">Transmembrane</keyword>
<proteinExistence type="predicted"/>
<dbReference type="Proteomes" id="UP000019753">
    <property type="component" value="Unassembled WGS sequence"/>
</dbReference>
<evidence type="ECO:0000313" key="4">
    <source>
        <dbReference type="Proteomes" id="UP000019753"/>
    </source>
</evidence>
<evidence type="ECO:0000256" key="1">
    <source>
        <dbReference type="SAM" id="MobiDB-lite"/>
    </source>
</evidence>
<keyword evidence="4" id="KW-1185">Reference proteome</keyword>
<comment type="caution">
    <text evidence="3">The sequence shown here is derived from an EMBL/GenBank/DDBJ whole genome shotgun (WGS) entry which is preliminary data.</text>
</comment>
<sequence>MPMSVLLGVHLWAQPYSGFMPPRREDQTTPERSTASPGGAHGWRAGLALCSRWIVRVVAGSVVSVALLVVGFALFQPSQDWSAVGGPGRFVSDSLALLLFISPVLAGVGVTLAVAIWIALRVSRGSAKAGATTAGLAAAGLSMAYVLLYSAPRLPDLLGYLALSAGIGSIATYMTFRDISRIRSLTRWLARLRQGRRVDAV</sequence>
<dbReference type="EMBL" id="AXCW01000022">
    <property type="protein sequence ID" value="EYR64653.1"/>
    <property type="molecule type" value="Genomic_DNA"/>
</dbReference>